<dbReference type="FunFam" id="1.25.40.90:FF:000006">
    <property type="entry name" value="Clathrin interactor 1"/>
    <property type="match status" value="1"/>
</dbReference>
<dbReference type="Pfam" id="PF01417">
    <property type="entry name" value="ENTH"/>
    <property type="match status" value="1"/>
</dbReference>
<dbReference type="VEuPathDB" id="FungiDB:H257_11863"/>
<organism evidence="4 5">
    <name type="scientific">Aphanomyces astaci</name>
    <name type="common">Crayfish plague agent</name>
    <dbReference type="NCBI Taxonomy" id="112090"/>
    <lineage>
        <taxon>Eukaryota</taxon>
        <taxon>Sar</taxon>
        <taxon>Stramenopiles</taxon>
        <taxon>Oomycota</taxon>
        <taxon>Saprolegniomycetes</taxon>
        <taxon>Saprolegniales</taxon>
        <taxon>Verrucalvaceae</taxon>
        <taxon>Aphanomyces</taxon>
    </lineage>
</organism>
<feature type="compositionally biased region" description="Basic and acidic residues" evidence="2">
    <location>
        <begin position="618"/>
        <end position="629"/>
    </location>
</feature>
<gene>
    <name evidence="4" type="ORF">DYB34_001727</name>
</gene>
<evidence type="ECO:0000259" key="3">
    <source>
        <dbReference type="PROSITE" id="PS50942"/>
    </source>
</evidence>
<dbReference type="CDD" id="cd03571">
    <property type="entry name" value="ENTH"/>
    <property type="match status" value="1"/>
</dbReference>
<evidence type="ECO:0000256" key="1">
    <source>
        <dbReference type="PROSITE-ProRule" id="PRU00243"/>
    </source>
</evidence>
<dbReference type="GO" id="GO:0005543">
    <property type="term" value="F:phospholipid binding"/>
    <property type="evidence" value="ECO:0007669"/>
    <property type="project" value="TreeGrafter"/>
</dbReference>
<feature type="domain" description="ENTH" evidence="3">
    <location>
        <begin position="390"/>
        <end position="522"/>
    </location>
</feature>
<dbReference type="VEuPathDB" id="FungiDB:H257_05734"/>
<dbReference type="GO" id="GO:0030276">
    <property type="term" value="F:clathrin binding"/>
    <property type="evidence" value="ECO:0007669"/>
    <property type="project" value="TreeGrafter"/>
</dbReference>
<dbReference type="EMBL" id="QUTB01005948">
    <property type="protein sequence ID" value="RHY52421.1"/>
    <property type="molecule type" value="Genomic_DNA"/>
</dbReference>
<comment type="caution">
    <text evidence="1">Lacks conserved residue(s) required for the propagation of feature annotation.</text>
</comment>
<dbReference type="Proteomes" id="UP000283543">
    <property type="component" value="Unassembled WGS sequence"/>
</dbReference>
<comment type="caution">
    <text evidence="4">The sequence shown here is derived from an EMBL/GenBank/DDBJ whole genome shotgun (WGS) entry which is preliminary data.</text>
</comment>
<dbReference type="SMART" id="SM00273">
    <property type="entry name" value="ENTH"/>
    <property type="match status" value="1"/>
</dbReference>
<dbReference type="GO" id="GO:0005768">
    <property type="term" value="C:endosome"/>
    <property type="evidence" value="ECO:0007669"/>
    <property type="project" value="TreeGrafter"/>
</dbReference>
<sequence length="649" mass="70036">MTPSTQTFNVNLDAAGVAAAAQQRPRGEPIYADIAVPMASVRRAAAPASDTSDFQGANLLKDLSQSCDEAWLFLALFVIVMSIQYIAGSALSRLVLRLVTLSVEAFAGLLLQWQPMGYTVTERVVRMFVHLKAIFSPSGKTPFTLYPVVTSVHGRRTVNDACRAVAILPSTTSDAHTDVLSEPFLQRQDEDPKSSAVEAFSGANPVSSTQDVEIEHSEEGLSDLERPTAENTPEVPSAPRRLPDSTIHDACPEIREQEVGNHAISKDGGNHAPYPLDLDMLVNTVERPRFADGYTSIVGNKSVPFHPADVLHWRSGRQAFVLPTVPEERTAARQPPPRLRSREARSSATTDAGFWAGVLNPSCWCPYAINASHAWVRIPHYIADNRKGLVKSKMGTDTEKKLEEALSNKNWGATILPHIVGGGTIIPASESYNLVMKKVWEAMDAEGRQWRTVFKALALLDHLIKNGTERVVENARDHMFKLRTLSDFNYYDGSADKGAGVREKVKQILDMLNDNDRIRDERDKAKRLRDKYIGVGSTGNTGGFSSGGGYGGQSGGGGYGNSGSGGYGGSGGGYGNDSGGYGGQSAGGYGNDGGYGGSNSDRANSRDQDNGYGGSRTGSRDKYASKQADDAESEEEVGDSFVYHEETVM</sequence>
<evidence type="ECO:0000313" key="4">
    <source>
        <dbReference type="EMBL" id="RHY52421.1"/>
    </source>
</evidence>
<accession>A0A3R6WE53</accession>
<dbReference type="VEuPathDB" id="FungiDB:H257_10731"/>
<feature type="region of interest" description="Disordered" evidence="2">
    <location>
        <begin position="186"/>
        <end position="246"/>
    </location>
</feature>
<evidence type="ECO:0000256" key="2">
    <source>
        <dbReference type="SAM" id="MobiDB-lite"/>
    </source>
</evidence>
<evidence type="ECO:0000313" key="5">
    <source>
        <dbReference type="Proteomes" id="UP000283543"/>
    </source>
</evidence>
<dbReference type="InterPro" id="IPR013809">
    <property type="entry name" value="ENTH"/>
</dbReference>
<dbReference type="GO" id="GO:0030125">
    <property type="term" value="C:clathrin vesicle coat"/>
    <property type="evidence" value="ECO:0007669"/>
    <property type="project" value="TreeGrafter"/>
</dbReference>
<name>A0A3R6WE53_APHAT</name>
<dbReference type="GO" id="GO:0005886">
    <property type="term" value="C:plasma membrane"/>
    <property type="evidence" value="ECO:0007669"/>
    <property type="project" value="TreeGrafter"/>
</dbReference>
<keyword evidence="1" id="KW-1133">Transmembrane helix</keyword>
<dbReference type="SUPFAM" id="SSF48464">
    <property type="entry name" value="ENTH/VHS domain"/>
    <property type="match status" value="1"/>
</dbReference>
<feature type="compositionally biased region" description="Basic and acidic residues" evidence="2">
    <location>
        <begin position="213"/>
        <end position="228"/>
    </location>
</feature>
<feature type="region of interest" description="Disordered" evidence="2">
    <location>
        <begin position="581"/>
        <end position="649"/>
    </location>
</feature>
<protein>
    <recommendedName>
        <fullName evidence="3">ENTH domain-containing protein</fullName>
    </recommendedName>
</protein>
<keyword evidence="1" id="KW-0472">Membrane</keyword>
<dbReference type="GO" id="GO:0006897">
    <property type="term" value="P:endocytosis"/>
    <property type="evidence" value="ECO:0007669"/>
    <property type="project" value="TreeGrafter"/>
</dbReference>
<dbReference type="InterPro" id="IPR008942">
    <property type="entry name" value="ENTH_VHS"/>
</dbReference>
<dbReference type="PROSITE" id="PS50942">
    <property type="entry name" value="ENTH"/>
    <property type="match status" value="1"/>
</dbReference>
<dbReference type="PANTHER" id="PTHR12276">
    <property type="entry name" value="EPSIN/ENT-RELATED"/>
    <property type="match status" value="1"/>
</dbReference>
<feature type="compositionally biased region" description="Gly residues" evidence="2">
    <location>
        <begin position="581"/>
        <end position="597"/>
    </location>
</feature>
<dbReference type="AlphaFoldDB" id="A0A3R6WE53"/>
<keyword evidence="1" id="KW-0812">Transmembrane</keyword>
<reference evidence="4 5" key="1">
    <citation type="submission" date="2018-08" db="EMBL/GenBank/DDBJ databases">
        <title>Aphanomyces genome sequencing and annotation.</title>
        <authorList>
            <person name="Minardi D."/>
            <person name="Oidtmann B."/>
            <person name="Van Der Giezen M."/>
            <person name="Studholme D.J."/>
        </authorList>
    </citation>
    <scope>NUCLEOTIDE SEQUENCE [LARGE SCALE GENOMIC DNA]</scope>
    <source>
        <strain evidence="4 5">Si</strain>
    </source>
</reference>
<proteinExistence type="predicted"/>
<dbReference type="PANTHER" id="PTHR12276:SF45">
    <property type="entry name" value="CLATHRIN INTERACTOR 1"/>
    <property type="match status" value="1"/>
</dbReference>
<dbReference type="Gene3D" id="1.25.40.90">
    <property type="match status" value="1"/>
</dbReference>
<feature type="transmembrane region" description="Helical" evidence="1">
    <location>
        <begin position="70"/>
        <end position="87"/>
    </location>
</feature>